<protein>
    <submittedName>
        <fullName evidence="1">Uncharacterized protein</fullName>
    </submittedName>
</protein>
<evidence type="ECO:0000313" key="1">
    <source>
        <dbReference type="EMBL" id="KKN21010.1"/>
    </source>
</evidence>
<proteinExistence type="predicted"/>
<reference evidence="1" key="1">
    <citation type="journal article" date="2015" name="Nature">
        <title>Complex archaea that bridge the gap between prokaryotes and eukaryotes.</title>
        <authorList>
            <person name="Spang A."/>
            <person name="Saw J.H."/>
            <person name="Jorgensen S.L."/>
            <person name="Zaremba-Niedzwiedzka K."/>
            <person name="Martijn J."/>
            <person name="Lind A.E."/>
            <person name="van Eijk R."/>
            <person name="Schleper C."/>
            <person name="Guy L."/>
            <person name="Ettema T.J."/>
        </authorList>
    </citation>
    <scope>NUCLEOTIDE SEQUENCE</scope>
</reference>
<dbReference type="AlphaFoldDB" id="A0A0F9NNB9"/>
<comment type="caution">
    <text evidence="1">The sequence shown here is derived from an EMBL/GenBank/DDBJ whole genome shotgun (WGS) entry which is preliminary data.</text>
</comment>
<dbReference type="EMBL" id="LAZR01003188">
    <property type="protein sequence ID" value="KKN21010.1"/>
    <property type="molecule type" value="Genomic_DNA"/>
</dbReference>
<organism evidence="1">
    <name type="scientific">marine sediment metagenome</name>
    <dbReference type="NCBI Taxonomy" id="412755"/>
    <lineage>
        <taxon>unclassified sequences</taxon>
        <taxon>metagenomes</taxon>
        <taxon>ecological metagenomes</taxon>
    </lineage>
</organism>
<name>A0A0F9NNB9_9ZZZZ</name>
<gene>
    <name evidence="1" type="ORF">LCGC14_0929810</name>
</gene>
<accession>A0A0F9NNB9</accession>
<sequence>MYQYTVKEPTHGRECIVLIPGASHMDIGQLREILEWEREQTMAQLLAKGPKPVARFSKQEIAGAIKDFMAFRDRKGINPRYY</sequence>